<keyword evidence="3 11" id="KW-0597">Phosphoprotein</keyword>
<dbReference type="SUPFAM" id="SSF47384">
    <property type="entry name" value="Homodimeric domain of signal transducing histidine kinase"/>
    <property type="match status" value="1"/>
</dbReference>
<dbReference type="PRINTS" id="PR00344">
    <property type="entry name" value="BCTRLSENSOR"/>
</dbReference>
<keyword evidence="12" id="KW-0812">Transmembrane</keyword>
<evidence type="ECO:0000313" key="16">
    <source>
        <dbReference type="EMBL" id="OKZ11612.1"/>
    </source>
</evidence>
<feature type="transmembrane region" description="Helical" evidence="12">
    <location>
        <begin position="379"/>
        <end position="402"/>
    </location>
</feature>
<dbReference type="PROSITE" id="PS50109">
    <property type="entry name" value="HIS_KIN"/>
    <property type="match status" value="1"/>
</dbReference>
<evidence type="ECO:0000256" key="8">
    <source>
        <dbReference type="ARBA" id="ARBA00023012"/>
    </source>
</evidence>
<dbReference type="SMART" id="SM00387">
    <property type="entry name" value="HATPase_c"/>
    <property type="match status" value="1"/>
</dbReference>
<dbReference type="Gene3D" id="3.40.50.2300">
    <property type="match status" value="1"/>
</dbReference>
<dbReference type="GO" id="GO:0000155">
    <property type="term" value="F:phosphorelay sensor kinase activity"/>
    <property type="evidence" value="ECO:0007669"/>
    <property type="project" value="InterPro"/>
</dbReference>
<dbReference type="InterPro" id="IPR005467">
    <property type="entry name" value="His_kinase_dom"/>
</dbReference>
<dbReference type="SUPFAM" id="SSF48452">
    <property type="entry name" value="TPR-like"/>
    <property type="match status" value="2"/>
</dbReference>
<dbReference type="Proteomes" id="UP000186685">
    <property type="component" value="Unassembled WGS sequence"/>
</dbReference>
<evidence type="ECO:0000256" key="3">
    <source>
        <dbReference type="ARBA" id="ARBA00022553"/>
    </source>
</evidence>
<dbReference type="Gene3D" id="1.10.287.130">
    <property type="match status" value="1"/>
</dbReference>
<sequence length="935" mass="108079">MCCLLISCTFFSCIQPEETHIASWERQYIDSLVHAQKEVDSLEQIRDRFIQEDNHYGLMVTCKTLGQRYRSENRFMDAVKCHKLGMEQAILLADTLELIQALNNLGTNYRRLGILTEASTFHYRALSFCELLQNKTDKLTQKQRVISLNGIGNIYLTLDNRQLADSIFRIALRGEQQLGSAVGQAINYANLGAIFESNGQTDSAWIYYQHSMKQNQKAKSDLGISLCHNSFGRLYEKDCLWDSALVEYQASYDIMAGSKDRWHWLESCLALTRVHLKKGDYSKAYAYLEQAKKTATDIKSLEHLAQVYYLYYQWYDQKGDCRKALDYYIQSRIYTDSVMNFKNLHHAQNLRIQFVSDRHRDEINVLERSYENERRTHNYLLIASLAIILLAVTMIGFLWYFLHSRRKMIRMMQHVEEIRSNFFTNITHEFRTPLTVILGYSRLLENGTVFLKQDLQSLGQYITRQGNNLLDLVNQLLDISKVKSAVGNPEWRTGNVVPYLHMLVESFQDLARQKRIELQFLPSQNTVNMDFVPDYLQKILRNLISNALNYTPAYGKICIDTDLTDNMLEIHVSDTGKGIAEEDLPHIFDLFYQGNKEKVKEVGSGIGLSLVQKLVMSMNGTIEVESKVGIGTIFTLFFPLFHEGQEYPDFRLNEITIEKVALTTKDGESENLPQGKESNEHTPLILVVEDNLDVAHYIGSLLQERYALRYAYNGRIGIELAYELVPDLILTDLMMPVVDGYALLRCIRESETVNHIPVIVITARCTEEDRIKGIEAGADAYLYKPFNAEELLVRVDYLLDSRRMLRSKYAYAVRQQFTNAEKQLAIADQQFLNRLTDITYRQMETGQVDVETIASKMCMTRQQLTRKLQAVTGESTVVYLMRIRLNKAKQLLDSCVDMQIGDIAIKCGFEDNAYFSRIFKQYFHLTPSQYRKQLK</sequence>
<keyword evidence="5" id="KW-0547">Nucleotide-binding</keyword>
<dbReference type="CDD" id="cd17574">
    <property type="entry name" value="REC_OmpR"/>
    <property type="match status" value="1"/>
</dbReference>
<evidence type="ECO:0000256" key="4">
    <source>
        <dbReference type="ARBA" id="ARBA00022679"/>
    </source>
</evidence>
<keyword evidence="6" id="KW-0418">Kinase</keyword>
<dbReference type="EMBL" id="MNQR01000012">
    <property type="protein sequence ID" value="OKZ11612.1"/>
    <property type="molecule type" value="Genomic_DNA"/>
</dbReference>
<feature type="domain" description="Response regulatory" evidence="15">
    <location>
        <begin position="684"/>
        <end position="799"/>
    </location>
</feature>
<dbReference type="Pfam" id="PF00072">
    <property type="entry name" value="Response_reg"/>
    <property type="match status" value="1"/>
</dbReference>
<dbReference type="SMART" id="SM00028">
    <property type="entry name" value="TPR"/>
    <property type="match status" value="5"/>
</dbReference>
<dbReference type="Pfam" id="PF12833">
    <property type="entry name" value="HTH_18"/>
    <property type="match status" value="1"/>
</dbReference>
<comment type="caution">
    <text evidence="16">The sequence shown here is derived from an EMBL/GenBank/DDBJ whole genome shotgun (WGS) entry which is preliminary data.</text>
</comment>
<evidence type="ECO:0000256" key="5">
    <source>
        <dbReference type="ARBA" id="ARBA00022741"/>
    </source>
</evidence>
<dbReference type="InterPro" id="IPR036097">
    <property type="entry name" value="HisK_dim/P_sf"/>
</dbReference>
<dbReference type="SUPFAM" id="SSF46689">
    <property type="entry name" value="Homeodomain-like"/>
    <property type="match status" value="1"/>
</dbReference>
<evidence type="ECO:0000313" key="17">
    <source>
        <dbReference type="Proteomes" id="UP000186685"/>
    </source>
</evidence>
<dbReference type="PANTHER" id="PTHR43547">
    <property type="entry name" value="TWO-COMPONENT HISTIDINE KINASE"/>
    <property type="match status" value="1"/>
</dbReference>
<dbReference type="Pfam" id="PF02518">
    <property type="entry name" value="HATPase_c"/>
    <property type="match status" value="1"/>
</dbReference>
<evidence type="ECO:0000256" key="11">
    <source>
        <dbReference type="PROSITE-ProRule" id="PRU00169"/>
    </source>
</evidence>
<evidence type="ECO:0000256" key="12">
    <source>
        <dbReference type="SAM" id="Phobius"/>
    </source>
</evidence>
<evidence type="ECO:0000256" key="7">
    <source>
        <dbReference type="ARBA" id="ARBA00022840"/>
    </source>
</evidence>
<keyword evidence="9" id="KW-0805">Transcription regulation</keyword>
<dbReference type="InterPro" id="IPR001789">
    <property type="entry name" value="Sig_transdc_resp-reg_receiver"/>
</dbReference>
<dbReference type="InterPro" id="IPR011990">
    <property type="entry name" value="TPR-like_helical_dom_sf"/>
</dbReference>
<keyword evidence="12" id="KW-0472">Membrane</keyword>
<keyword evidence="10" id="KW-0804">Transcription</keyword>
<reference evidence="16 17" key="1">
    <citation type="journal article" date="2016" name="Nat. Biotechnol.">
        <title>Measurement of bacterial replication rates in microbial communities.</title>
        <authorList>
            <person name="Brown C.T."/>
            <person name="Olm M.R."/>
            <person name="Thomas B.C."/>
            <person name="Banfield J.F."/>
        </authorList>
    </citation>
    <scope>NUCLEOTIDE SEQUENCE [LARGE SCALE GENOMIC DNA]</scope>
    <source>
        <strain evidence="16">45_130</strain>
    </source>
</reference>
<dbReference type="Gene3D" id="1.10.10.60">
    <property type="entry name" value="Homeodomain-like"/>
    <property type="match status" value="2"/>
</dbReference>
<feature type="modified residue" description="4-aspartylphosphate" evidence="11">
    <location>
        <position position="732"/>
    </location>
</feature>
<evidence type="ECO:0000256" key="9">
    <source>
        <dbReference type="ARBA" id="ARBA00023015"/>
    </source>
</evidence>
<name>A0A854C2P2_9BACT</name>
<dbReference type="Pfam" id="PF00512">
    <property type="entry name" value="HisKA"/>
    <property type="match status" value="1"/>
</dbReference>
<dbReference type="InterPro" id="IPR004358">
    <property type="entry name" value="Sig_transdc_His_kin-like_C"/>
</dbReference>
<dbReference type="InterPro" id="IPR009057">
    <property type="entry name" value="Homeodomain-like_sf"/>
</dbReference>
<dbReference type="SUPFAM" id="SSF55874">
    <property type="entry name" value="ATPase domain of HSP90 chaperone/DNA topoisomerase II/histidine kinase"/>
    <property type="match status" value="1"/>
</dbReference>
<dbReference type="GO" id="GO:0005524">
    <property type="term" value="F:ATP binding"/>
    <property type="evidence" value="ECO:0007669"/>
    <property type="project" value="UniProtKB-KW"/>
</dbReference>
<dbReference type="InterPro" id="IPR019734">
    <property type="entry name" value="TPR_rpt"/>
</dbReference>
<evidence type="ECO:0000256" key="10">
    <source>
        <dbReference type="ARBA" id="ARBA00023163"/>
    </source>
</evidence>
<feature type="domain" description="Histidine kinase" evidence="14">
    <location>
        <begin position="425"/>
        <end position="642"/>
    </location>
</feature>
<protein>
    <recommendedName>
        <fullName evidence="2">histidine kinase</fullName>
        <ecNumber evidence="2">2.7.13.3</ecNumber>
    </recommendedName>
</protein>
<evidence type="ECO:0000256" key="2">
    <source>
        <dbReference type="ARBA" id="ARBA00012438"/>
    </source>
</evidence>
<dbReference type="SMART" id="SM00388">
    <property type="entry name" value="HisKA"/>
    <property type="match status" value="1"/>
</dbReference>
<dbReference type="GO" id="GO:0043565">
    <property type="term" value="F:sequence-specific DNA binding"/>
    <property type="evidence" value="ECO:0007669"/>
    <property type="project" value="InterPro"/>
</dbReference>
<dbReference type="GO" id="GO:0003700">
    <property type="term" value="F:DNA-binding transcription factor activity"/>
    <property type="evidence" value="ECO:0007669"/>
    <property type="project" value="InterPro"/>
</dbReference>
<evidence type="ECO:0000259" key="13">
    <source>
        <dbReference type="PROSITE" id="PS01124"/>
    </source>
</evidence>
<accession>A0A854C2P2</accession>
<dbReference type="PROSITE" id="PS50110">
    <property type="entry name" value="RESPONSE_REGULATORY"/>
    <property type="match status" value="1"/>
</dbReference>
<dbReference type="Gene3D" id="3.30.565.10">
    <property type="entry name" value="Histidine kinase-like ATPase, C-terminal domain"/>
    <property type="match status" value="1"/>
</dbReference>
<dbReference type="Pfam" id="PF13176">
    <property type="entry name" value="TPR_7"/>
    <property type="match status" value="1"/>
</dbReference>
<evidence type="ECO:0000259" key="15">
    <source>
        <dbReference type="PROSITE" id="PS50110"/>
    </source>
</evidence>
<dbReference type="InterPro" id="IPR018060">
    <property type="entry name" value="HTH_AraC"/>
</dbReference>
<dbReference type="CDD" id="cd00075">
    <property type="entry name" value="HATPase"/>
    <property type="match status" value="1"/>
</dbReference>
<feature type="domain" description="HTH araC/xylS-type" evidence="13">
    <location>
        <begin position="833"/>
        <end position="933"/>
    </location>
</feature>
<dbReference type="InterPro" id="IPR003661">
    <property type="entry name" value="HisK_dim/P_dom"/>
</dbReference>
<dbReference type="AlphaFoldDB" id="A0A854C2P2"/>
<gene>
    <name evidence="16" type="ORF">BHV76_03540</name>
</gene>
<dbReference type="PROSITE" id="PS01124">
    <property type="entry name" value="HTH_ARAC_FAMILY_2"/>
    <property type="match status" value="1"/>
</dbReference>
<dbReference type="Gene3D" id="1.25.40.10">
    <property type="entry name" value="Tetratricopeptide repeat domain"/>
    <property type="match status" value="2"/>
</dbReference>
<dbReference type="SMART" id="SM00342">
    <property type="entry name" value="HTH_ARAC"/>
    <property type="match status" value="1"/>
</dbReference>
<dbReference type="SMART" id="SM00448">
    <property type="entry name" value="REC"/>
    <property type="match status" value="1"/>
</dbReference>
<evidence type="ECO:0000256" key="1">
    <source>
        <dbReference type="ARBA" id="ARBA00000085"/>
    </source>
</evidence>
<dbReference type="InterPro" id="IPR011006">
    <property type="entry name" value="CheY-like_superfamily"/>
</dbReference>
<dbReference type="InterPro" id="IPR003594">
    <property type="entry name" value="HATPase_dom"/>
</dbReference>
<keyword evidence="8" id="KW-0902">Two-component regulatory system</keyword>
<dbReference type="PANTHER" id="PTHR43547:SF2">
    <property type="entry name" value="HYBRID SIGNAL TRANSDUCTION HISTIDINE KINASE C"/>
    <property type="match status" value="1"/>
</dbReference>
<dbReference type="CDD" id="cd00082">
    <property type="entry name" value="HisKA"/>
    <property type="match status" value="1"/>
</dbReference>
<dbReference type="EC" id="2.7.13.3" evidence="2"/>
<keyword evidence="4" id="KW-0808">Transferase</keyword>
<keyword evidence="12" id="KW-1133">Transmembrane helix</keyword>
<comment type="catalytic activity">
    <reaction evidence="1">
        <text>ATP + protein L-histidine = ADP + protein N-phospho-L-histidine.</text>
        <dbReference type="EC" id="2.7.13.3"/>
    </reaction>
</comment>
<evidence type="ECO:0000259" key="14">
    <source>
        <dbReference type="PROSITE" id="PS50109"/>
    </source>
</evidence>
<evidence type="ECO:0000256" key="6">
    <source>
        <dbReference type="ARBA" id="ARBA00022777"/>
    </source>
</evidence>
<organism evidence="16 17">
    <name type="scientific">Phocaeicola plebeius</name>
    <dbReference type="NCBI Taxonomy" id="310297"/>
    <lineage>
        <taxon>Bacteria</taxon>
        <taxon>Pseudomonadati</taxon>
        <taxon>Bacteroidota</taxon>
        <taxon>Bacteroidia</taxon>
        <taxon>Bacteroidales</taxon>
        <taxon>Bacteroidaceae</taxon>
        <taxon>Phocaeicola</taxon>
    </lineage>
</organism>
<keyword evidence="7" id="KW-0067">ATP-binding</keyword>
<dbReference type="SUPFAM" id="SSF52172">
    <property type="entry name" value="CheY-like"/>
    <property type="match status" value="1"/>
</dbReference>
<dbReference type="InterPro" id="IPR036890">
    <property type="entry name" value="HATPase_C_sf"/>
</dbReference>
<proteinExistence type="predicted"/>
<dbReference type="FunFam" id="3.30.565.10:FF:000037">
    <property type="entry name" value="Hybrid sensor histidine kinase/response regulator"/>
    <property type="match status" value="1"/>
</dbReference>